<comment type="caution">
    <text evidence="14">The sequence shown here is derived from an EMBL/GenBank/DDBJ whole genome shotgun (WGS) entry which is preliminary data.</text>
</comment>
<dbReference type="Pfam" id="PF07715">
    <property type="entry name" value="Plug"/>
    <property type="match status" value="1"/>
</dbReference>
<evidence type="ECO:0000256" key="5">
    <source>
        <dbReference type="ARBA" id="ARBA00022729"/>
    </source>
</evidence>
<dbReference type="InterPro" id="IPR036942">
    <property type="entry name" value="Beta-barrel_TonB_sf"/>
</dbReference>
<name>A0A094JG02_9GAMM</name>
<evidence type="ECO:0000256" key="6">
    <source>
        <dbReference type="ARBA" id="ARBA00023077"/>
    </source>
</evidence>
<evidence type="ECO:0000259" key="12">
    <source>
        <dbReference type="Pfam" id="PF07715"/>
    </source>
</evidence>
<dbReference type="PANTHER" id="PTHR30069:SF46">
    <property type="entry name" value="OAR PROTEIN"/>
    <property type="match status" value="1"/>
</dbReference>
<feature type="short sequence motif" description="TonB C-terminal box" evidence="10">
    <location>
        <begin position="976"/>
        <end position="993"/>
    </location>
</feature>
<organism evidence="14 15">
    <name type="scientific">Shewanella mangrovi</name>
    <dbReference type="NCBI Taxonomy" id="1515746"/>
    <lineage>
        <taxon>Bacteria</taxon>
        <taxon>Pseudomonadati</taxon>
        <taxon>Pseudomonadota</taxon>
        <taxon>Gammaproteobacteria</taxon>
        <taxon>Alteromonadales</taxon>
        <taxon>Shewanellaceae</taxon>
        <taxon>Shewanella</taxon>
    </lineage>
</organism>
<evidence type="ECO:0000313" key="14">
    <source>
        <dbReference type="EMBL" id="KFZ38840.1"/>
    </source>
</evidence>
<dbReference type="Pfam" id="PF25183">
    <property type="entry name" value="OMP_b-brl_4"/>
    <property type="match status" value="1"/>
</dbReference>
<dbReference type="PROSITE" id="PS01156">
    <property type="entry name" value="TONB_DEPENDENT_REC_2"/>
    <property type="match status" value="1"/>
</dbReference>
<evidence type="ECO:0000256" key="11">
    <source>
        <dbReference type="SAM" id="SignalP"/>
    </source>
</evidence>
<dbReference type="GO" id="GO:0030246">
    <property type="term" value="F:carbohydrate binding"/>
    <property type="evidence" value="ECO:0007669"/>
    <property type="project" value="InterPro"/>
</dbReference>
<dbReference type="InterPro" id="IPR057601">
    <property type="entry name" value="Oar-like_b-barrel"/>
</dbReference>
<dbReference type="SUPFAM" id="SSF56935">
    <property type="entry name" value="Porins"/>
    <property type="match status" value="1"/>
</dbReference>
<feature type="domain" description="TonB-dependent receptor plug" evidence="12">
    <location>
        <begin position="136"/>
        <end position="230"/>
    </location>
</feature>
<dbReference type="InterPro" id="IPR010917">
    <property type="entry name" value="TonB_rcpt_CS"/>
</dbReference>
<dbReference type="Gene3D" id="2.170.130.10">
    <property type="entry name" value="TonB-dependent receptor, plug domain"/>
    <property type="match status" value="1"/>
</dbReference>
<keyword evidence="5 11" id="KW-0732">Signal</keyword>
<comment type="subcellular location">
    <subcellularLocation>
        <location evidence="1 9">Cell outer membrane</location>
        <topology evidence="1 9">Multi-pass membrane protein</topology>
    </subcellularLocation>
</comment>
<dbReference type="GO" id="GO:0044718">
    <property type="term" value="P:siderophore transmembrane transport"/>
    <property type="evidence" value="ECO:0007669"/>
    <property type="project" value="TreeGrafter"/>
</dbReference>
<reference evidence="14 15" key="1">
    <citation type="submission" date="2014-06" db="EMBL/GenBank/DDBJ databases">
        <title>Shewanella sp. YQH10.</title>
        <authorList>
            <person name="Liu Y."/>
            <person name="Zeng R."/>
        </authorList>
    </citation>
    <scope>NUCLEOTIDE SEQUENCE [LARGE SCALE GENOMIC DNA]</scope>
    <source>
        <strain evidence="14 15">YQH10</strain>
    </source>
</reference>
<dbReference type="GO" id="GO:0015344">
    <property type="term" value="F:siderophore uptake transmembrane transporter activity"/>
    <property type="evidence" value="ECO:0007669"/>
    <property type="project" value="TreeGrafter"/>
</dbReference>
<keyword evidence="6" id="KW-0798">TonB box</keyword>
<keyword evidence="3 9" id="KW-1134">Transmembrane beta strand</keyword>
<dbReference type="GO" id="GO:0009279">
    <property type="term" value="C:cell outer membrane"/>
    <property type="evidence" value="ECO:0007669"/>
    <property type="project" value="UniProtKB-SubCell"/>
</dbReference>
<dbReference type="SUPFAM" id="SSF49452">
    <property type="entry name" value="Starch-binding domain-like"/>
    <property type="match status" value="1"/>
</dbReference>
<sequence>MNKKGFRRTLLATSVATLMSLSLSAHAEDLFGKISLEKGSFEGLVVQAVNVDTGTTRSISVDAEGKYRIPKLPTGVYDVTVSRGDTVVAEKKFRIRLGANTNASFDIVTDNNIEVLQVTGSRVAMIDVTSSDSGLTISADELDILPVGQSLAEVARLAPGVIKGDAAFGSDANSFGGSSAAENACYINGLEVSNTRQGLGCGSVPYQFYKDFQIKTGGYSAKYGRATGGTVNTTTKGGTNEWEFEATAEWLPDSLASSGKVSRGDNGAGSVFRDYTKDYNNRVDVTVSASGPIIEDKLFIYAIVAPRDQEDHWTTGGGRFSPVNTYRERDTSASDAMFWGAKIDWDITDNHRLSYFGYSNRTDSEISDFDYDPDTGVIGDLQNTSVWKRGGEAHSLSYTGWITEDFNVTAMVGQIKTQYESAPSRTDCPGVTDSRTTGGAEISGCAGAVTSYGANNDDNTQYRLDLEYTLGDHTISAGLDIQDRKSERLSYPTGGHNYTYLTLAPGGYFEADNGNVYNTTGAPLDYVEDRIFTGGGSFKSELAAYYVEDKWQITENLLLSLGLRIDKFKSTGTTGRTLTDFTTDPAPRLGAVWDVLGDGSSKVYGTYGTYYLPVANNTIFRAASGVSDATTAYLYSGYDTATGAPTGLTPIGGSEADSVQIGSTPVIPDKDVFQAQEADPYAKDEYILGYDQILNEEYSLGVKGTYRKVTSGLDDYCGRYAYPYCVMINPGEDMSWYADGYYWTGTDWGDSSFDADGYGDPGSLETYSAETIGLPKADNRYLAVDTQINYRGDRMRYSFTYTWSKSWGNFEGAVKSDIGQADAGITQDFDFPAVMDGAYGYQPNDRRHVFKFFGSYDLLDDLSLGWNASLSSGRPLSLFGQGYPDSNPNLNGGWGDKFYLYDADTGEYTRHPRGSNGRTPWTFNLDLNATYNFTVSDIDMKVSLNVFNILNVQEATSLNEHYESTPGVKNPYFDAAYTYQTPRYVRLGFQAKF</sequence>
<dbReference type="STRING" id="1515746.HR45_00055"/>
<comment type="similarity">
    <text evidence="9">Belongs to the TonB-dependent receptor family.</text>
</comment>
<evidence type="ECO:0000259" key="13">
    <source>
        <dbReference type="Pfam" id="PF25183"/>
    </source>
</evidence>
<keyword evidence="15" id="KW-1185">Reference proteome</keyword>
<dbReference type="OrthoDB" id="9768147at2"/>
<keyword evidence="2 9" id="KW-0813">Transport</keyword>
<evidence type="ECO:0000256" key="4">
    <source>
        <dbReference type="ARBA" id="ARBA00022692"/>
    </source>
</evidence>
<dbReference type="Gene3D" id="2.40.170.20">
    <property type="entry name" value="TonB-dependent receptor, beta-barrel domain"/>
    <property type="match status" value="1"/>
</dbReference>
<evidence type="ECO:0000313" key="15">
    <source>
        <dbReference type="Proteomes" id="UP000029264"/>
    </source>
</evidence>
<evidence type="ECO:0000256" key="10">
    <source>
        <dbReference type="PROSITE-ProRule" id="PRU10144"/>
    </source>
</evidence>
<dbReference type="AlphaFoldDB" id="A0A094JG02"/>
<protein>
    <submittedName>
        <fullName evidence="14">TonB-dependent receptor</fullName>
    </submittedName>
</protein>
<dbReference type="RefSeq" id="WP_037438499.1">
    <property type="nucleotide sequence ID" value="NZ_JPEO01000001.1"/>
</dbReference>
<dbReference type="eggNOG" id="COG4771">
    <property type="taxonomic scope" value="Bacteria"/>
</dbReference>
<proteinExistence type="inferred from homology"/>
<gene>
    <name evidence="14" type="ORF">HR45_00055</name>
</gene>
<keyword evidence="8 9" id="KW-0998">Cell outer membrane</keyword>
<feature type="signal peptide" evidence="11">
    <location>
        <begin position="1"/>
        <end position="27"/>
    </location>
</feature>
<dbReference type="Pfam" id="PF13620">
    <property type="entry name" value="CarboxypepD_reg"/>
    <property type="match status" value="1"/>
</dbReference>
<dbReference type="Gene3D" id="2.60.40.1120">
    <property type="entry name" value="Carboxypeptidase-like, regulatory domain"/>
    <property type="match status" value="1"/>
</dbReference>
<keyword evidence="7 9" id="KW-0472">Membrane</keyword>
<evidence type="ECO:0000256" key="7">
    <source>
        <dbReference type="ARBA" id="ARBA00023136"/>
    </source>
</evidence>
<dbReference type="InterPro" id="IPR013784">
    <property type="entry name" value="Carb-bd-like_fold"/>
</dbReference>
<feature type="domain" description="TonB-dependent transporter Oar-like beta-barrel" evidence="13">
    <location>
        <begin position="323"/>
        <end position="582"/>
    </location>
</feature>
<evidence type="ECO:0000256" key="8">
    <source>
        <dbReference type="ARBA" id="ARBA00023237"/>
    </source>
</evidence>
<dbReference type="InterPro" id="IPR037066">
    <property type="entry name" value="Plug_dom_sf"/>
</dbReference>
<evidence type="ECO:0000256" key="2">
    <source>
        <dbReference type="ARBA" id="ARBA00022448"/>
    </source>
</evidence>
<evidence type="ECO:0000256" key="9">
    <source>
        <dbReference type="PROSITE-ProRule" id="PRU01360"/>
    </source>
</evidence>
<dbReference type="PANTHER" id="PTHR30069">
    <property type="entry name" value="TONB-DEPENDENT OUTER MEMBRANE RECEPTOR"/>
    <property type="match status" value="1"/>
</dbReference>
<dbReference type="EMBL" id="JPEO01000001">
    <property type="protein sequence ID" value="KFZ38840.1"/>
    <property type="molecule type" value="Genomic_DNA"/>
</dbReference>
<dbReference type="Proteomes" id="UP000029264">
    <property type="component" value="Unassembled WGS sequence"/>
</dbReference>
<dbReference type="PROSITE" id="PS52016">
    <property type="entry name" value="TONB_DEPENDENT_REC_3"/>
    <property type="match status" value="1"/>
</dbReference>
<dbReference type="InterPro" id="IPR039426">
    <property type="entry name" value="TonB-dep_rcpt-like"/>
</dbReference>
<evidence type="ECO:0000256" key="3">
    <source>
        <dbReference type="ARBA" id="ARBA00022452"/>
    </source>
</evidence>
<accession>A0A094JG02</accession>
<keyword evidence="14" id="KW-0675">Receptor</keyword>
<evidence type="ECO:0000256" key="1">
    <source>
        <dbReference type="ARBA" id="ARBA00004571"/>
    </source>
</evidence>
<dbReference type="InterPro" id="IPR012910">
    <property type="entry name" value="Plug_dom"/>
</dbReference>
<feature type="chain" id="PRO_5001905955" evidence="11">
    <location>
        <begin position="28"/>
        <end position="993"/>
    </location>
</feature>
<keyword evidence="4 9" id="KW-0812">Transmembrane</keyword>